<accession>A0A0F9NL20</accession>
<dbReference type="Gene3D" id="3.40.50.300">
    <property type="entry name" value="P-loop containing nucleotide triphosphate hydrolases"/>
    <property type="match status" value="1"/>
</dbReference>
<comment type="caution">
    <text evidence="2">The sequence shown here is derived from an EMBL/GenBank/DDBJ whole genome shotgun (WGS) entry which is preliminary data.</text>
</comment>
<organism evidence="2">
    <name type="scientific">marine sediment metagenome</name>
    <dbReference type="NCBI Taxonomy" id="412755"/>
    <lineage>
        <taxon>unclassified sequences</taxon>
        <taxon>metagenomes</taxon>
        <taxon>ecological metagenomes</taxon>
    </lineage>
</organism>
<proteinExistence type="predicted"/>
<dbReference type="InterPro" id="IPR027417">
    <property type="entry name" value="P-loop_NTPase"/>
</dbReference>
<name>A0A0F9NL20_9ZZZZ</name>
<evidence type="ECO:0000313" key="2">
    <source>
        <dbReference type="EMBL" id="KKN18639.1"/>
    </source>
</evidence>
<dbReference type="SUPFAM" id="SSF52540">
    <property type="entry name" value="P-loop containing nucleoside triphosphate hydrolases"/>
    <property type="match status" value="1"/>
</dbReference>
<evidence type="ECO:0000259" key="1">
    <source>
        <dbReference type="Pfam" id="PF20720"/>
    </source>
</evidence>
<dbReference type="Pfam" id="PF20720">
    <property type="entry name" value="nSTAND3"/>
    <property type="match status" value="1"/>
</dbReference>
<reference evidence="2" key="1">
    <citation type="journal article" date="2015" name="Nature">
        <title>Complex archaea that bridge the gap between prokaryotes and eukaryotes.</title>
        <authorList>
            <person name="Spang A."/>
            <person name="Saw J.H."/>
            <person name="Jorgensen S.L."/>
            <person name="Zaremba-Niedzwiedzka K."/>
            <person name="Martijn J."/>
            <person name="Lind A.E."/>
            <person name="van Eijk R."/>
            <person name="Schleper C."/>
            <person name="Guy L."/>
            <person name="Ettema T.J."/>
        </authorList>
    </citation>
    <scope>NUCLEOTIDE SEQUENCE</scope>
</reference>
<gene>
    <name evidence="2" type="ORF">LCGC14_0953940</name>
</gene>
<dbReference type="EMBL" id="LAZR01003408">
    <property type="protein sequence ID" value="KKN18639.1"/>
    <property type="molecule type" value="Genomic_DNA"/>
</dbReference>
<feature type="domain" description="Novel STAND NTPase 3" evidence="1">
    <location>
        <begin position="29"/>
        <end position="128"/>
    </location>
</feature>
<sequence length="282" mass="32955">MKTQTTSNKSNEPFYIDKEIKKQLLKGQVAIKVAGQDRIYLITGKEGAGKSLLAIQVGWFIDNNLSLDDITMTPDEFFNKVRNTNKKVVVGDEIFAGLSSKSALTKENKKLVRLLIECRQRGLTIILCIPSIFLLEKYVAIFRSHALFNVQISKKNYNNRFYKVYNYKNKKLLYMLGHKYMSYSKPIIYKKHRFYGNFPPTIKKEDYEAKHENTFKEVKEKERAEESNITYERNILLKYLHKTKKTPYKVIISLFKEFDIPIDKSTISKATKNLPKIPEKLN</sequence>
<dbReference type="InterPro" id="IPR049050">
    <property type="entry name" value="nSTAND3"/>
</dbReference>
<dbReference type="AlphaFoldDB" id="A0A0F9NL20"/>
<protein>
    <recommendedName>
        <fullName evidence="1">Novel STAND NTPase 3 domain-containing protein</fullName>
    </recommendedName>
</protein>